<dbReference type="InParanoid" id="A0A2G5DT01"/>
<sequence length="183" mass="20931">MTMSLVAVGRVLLPSFSGCCCSCLVFKRSMGGYSSCLLKSEHYDRKATKYWNDFYKRHHNKFFKDRHYLEKEWGQYFSTPTTIATTMNSTDVHSSKVVLEVGCGAGNTLFPLLDAFPNLFIHACDFSPNAISLVKSNEDFREDQVNAFVCDLTRDDLCQRITPSSVDVVTLFLQKKCLWYCRI</sequence>
<evidence type="ECO:0000256" key="4">
    <source>
        <dbReference type="SAM" id="SignalP"/>
    </source>
</evidence>
<gene>
    <name evidence="6" type="ORF">AQUCO_01500290v1</name>
</gene>
<dbReference type="PANTHER" id="PTHR22809">
    <property type="entry name" value="METHYLTRANSFERASE-RELATED"/>
    <property type="match status" value="1"/>
</dbReference>
<dbReference type="AlphaFoldDB" id="A0A2G5DT01"/>
<accession>A0A2G5DT01</accession>
<dbReference type="STRING" id="218851.A0A2G5DT01"/>
<dbReference type="SUPFAM" id="SSF53335">
    <property type="entry name" value="S-adenosyl-L-methionine-dependent methyltransferases"/>
    <property type="match status" value="1"/>
</dbReference>
<comment type="similarity">
    <text evidence="1">Belongs to the methyltransferase superfamily. METL family.</text>
</comment>
<evidence type="ECO:0000259" key="5">
    <source>
        <dbReference type="Pfam" id="PF08242"/>
    </source>
</evidence>
<dbReference type="Gene3D" id="3.40.50.150">
    <property type="entry name" value="Vaccinia Virus protein VP39"/>
    <property type="match status" value="1"/>
</dbReference>
<dbReference type="Pfam" id="PF08242">
    <property type="entry name" value="Methyltransf_12"/>
    <property type="match status" value="1"/>
</dbReference>
<feature type="domain" description="Methyltransferase type 12" evidence="5">
    <location>
        <begin position="99"/>
        <end position="172"/>
    </location>
</feature>
<name>A0A2G5DT01_AQUCA</name>
<proteinExistence type="inferred from homology"/>
<dbReference type="InterPro" id="IPR013217">
    <property type="entry name" value="Methyltransf_12"/>
</dbReference>
<protein>
    <recommendedName>
        <fullName evidence="5">Methyltransferase type 12 domain-containing protein</fullName>
    </recommendedName>
</protein>
<dbReference type="InterPro" id="IPR026113">
    <property type="entry name" value="METTL2/6/8-like"/>
</dbReference>
<dbReference type="GO" id="GO:0008757">
    <property type="term" value="F:S-adenosylmethionine-dependent methyltransferase activity"/>
    <property type="evidence" value="ECO:0007669"/>
    <property type="project" value="UniProtKB-ARBA"/>
</dbReference>
<feature type="signal peptide" evidence="4">
    <location>
        <begin position="1"/>
        <end position="18"/>
    </location>
</feature>
<evidence type="ECO:0000313" key="6">
    <source>
        <dbReference type="EMBL" id="PIA46641.1"/>
    </source>
</evidence>
<dbReference type="PANTHER" id="PTHR22809:SF8">
    <property type="entry name" value="TRNA N(3)-METHYLCYTIDINE METHYLTRANSFERASE"/>
    <property type="match status" value="1"/>
</dbReference>
<evidence type="ECO:0000256" key="2">
    <source>
        <dbReference type="ARBA" id="ARBA00022603"/>
    </source>
</evidence>
<dbReference type="OrthoDB" id="417697at2759"/>
<evidence type="ECO:0000256" key="3">
    <source>
        <dbReference type="ARBA" id="ARBA00022679"/>
    </source>
</evidence>
<evidence type="ECO:0000256" key="1">
    <source>
        <dbReference type="ARBA" id="ARBA00009725"/>
    </source>
</evidence>
<keyword evidence="3" id="KW-0808">Transferase</keyword>
<dbReference type="EMBL" id="KZ305032">
    <property type="protein sequence ID" value="PIA46641.1"/>
    <property type="molecule type" value="Genomic_DNA"/>
</dbReference>
<dbReference type="GO" id="GO:0008173">
    <property type="term" value="F:RNA methyltransferase activity"/>
    <property type="evidence" value="ECO:0007669"/>
    <property type="project" value="UniProtKB-ARBA"/>
</dbReference>
<reference evidence="6 7" key="1">
    <citation type="submission" date="2017-09" db="EMBL/GenBank/DDBJ databases">
        <title>WGS assembly of Aquilegia coerulea Goldsmith.</title>
        <authorList>
            <person name="Hodges S."/>
            <person name="Kramer E."/>
            <person name="Nordborg M."/>
            <person name="Tomkins J."/>
            <person name="Borevitz J."/>
            <person name="Derieg N."/>
            <person name="Yan J."/>
            <person name="Mihaltcheva S."/>
            <person name="Hayes R.D."/>
            <person name="Rokhsar D."/>
        </authorList>
    </citation>
    <scope>NUCLEOTIDE SEQUENCE [LARGE SCALE GENOMIC DNA]</scope>
    <source>
        <strain evidence="7">cv. Goldsmith</strain>
    </source>
</reference>
<feature type="chain" id="PRO_5013922352" description="Methyltransferase type 12 domain-containing protein" evidence="4">
    <location>
        <begin position="19"/>
        <end position="183"/>
    </location>
</feature>
<evidence type="ECO:0000313" key="7">
    <source>
        <dbReference type="Proteomes" id="UP000230069"/>
    </source>
</evidence>
<organism evidence="6 7">
    <name type="scientific">Aquilegia coerulea</name>
    <name type="common">Rocky mountain columbine</name>
    <dbReference type="NCBI Taxonomy" id="218851"/>
    <lineage>
        <taxon>Eukaryota</taxon>
        <taxon>Viridiplantae</taxon>
        <taxon>Streptophyta</taxon>
        <taxon>Embryophyta</taxon>
        <taxon>Tracheophyta</taxon>
        <taxon>Spermatophyta</taxon>
        <taxon>Magnoliopsida</taxon>
        <taxon>Ranunculales</taxon>
        <taxon>Ranunculaceae</taxon>
        <taxon>Thalictroideae</taxon>
        <taxon>Aquilegia</taxon>
    </lineage>
</organism>
<keyword evidence="4" id="KW-0732">Signal</keyword>
<dbReference type="InterPro" id="IPR029063">
    <property type="entry name" value="SAM-dependent_MTases_sf"/>
</dbReference>
<dbReference type="Proteomes" id="UP000230069">
    <property type="component" value="Unassembled WGS sequence"/>
</dbReference>
<keyword evidence="2" id="KW-0489">Methyltransferase</keyword>
<dbReference type="CDD" id="cd02440">
    <property type="entry name" value="AdoMet_MTases"/>
    <property type="match status" value="1"/>
</dbReference>
<dbReference type="GO" id="GO:0032259">
    <property type="term" value="P:methylation"/>
    <property type="evidence" value="ECO:0007669"/>
    <property type="project" value="UniProtKB-KW"/>
</dbReference>
<keyword evidence="7" id="KW-1185">Reference proteome</keyword>